<accession>A0A7D4PZQ3</accession>
<dbReference type="GO" id="GO:0000976">
    <property type="term" value="F:transcription cis-regulatory region binding"/>
    <property type="evidence" value="ECO:0007669"/>
    <property type="project" value="TreeGrafter"/>
</dbReference>
<feature type="domain" description="HTH tetR-type" evidence="3">
    <location>
        <begin position="13"/>
        <end position="73"/>
    </location>
</feature>
<dbReference type="RefSeq" id="WP_172988973.1">
    <property type="nucleotide sequence ID" value="NZ_CP054038.1"/>
</dbReference>
<protein>
    <submittedName>
        <fullName evidence="4">TetR/AcrR family transcriptional regulator</fullName>
    </submittedName>
</protein>
<dbReference type="Gene3D" id="1.10.357.10">
    <property type="entry name" value="Tetracycline Repressor, domain 2"/>
    <property type="match status" value="1"/>
</dbReference>
<evidence type="ECO:0000313" key="5">
    <source>
        <dbReference type="Proteomes" id="UP000502498"/>
    </source>
</evidence>
<feature type="DNA-binding region" description="H-T-H motif" evidence="2">
    <location>
        <begin position="36"/>
        <end position="55"/>
    </location>
</feature>
<proteinExistence type="predicted"/>
<dbReference type="PANTHER" id="PTHR30055">
    <property type="entry name" value="HTH-TYPE TRANSCRIPTIONAL REGULATOR RUTR"/>
    <property type="match status" value="1"/>
</dbReference>
<gene>
    <name evidence="4" type="ORF">HQM25_03455</name>
</gene>
<dbReference type="Pfam" id="PF00440">
    <property type="entry name" value="TetR_N"/>
    <property type="match status" value="1"/>
</dbReference>
<dbReference type="PRINTS" id="PR00455">
    <property type="entry name" value="HTHTETR"/>
</dbReference>
<dbReference type="Proteomes" id="UP000502498">
    <property type="component" value="Chromosome"/>
</dbReference>
<dbReference type="SUPFAM" id="SSF48498">
    <property type="entry name" value="Tetracyclin repressor-like, C-terminal domain"/>
    <property type="match status" value="1"/>
</dbReference>
<organism evidence="4 5">
    <name type="scientific">Microbacterium hominis</name>
    <dbReference type="NCBI Taxonomy" id="162426"/>
    <lineage>
        <taxon>Bacteria</taxon>
        <taxon>Bacillati</taxon>
        <taxon>Actinomycetota</taxon>
        <taxon>Actinomycetes</taxon>
        <taxon>Micrococcales</taxon>
        <taxon>Microbacteriaceae</taxon>
        <taxon>Microbacterium</taxon>
    </lineage>
</organism>
<dbReference type="InterPro" id="IPR009057">
    <property type="entry name" value="Homeodomain-like_sf"/>
</dbReference>
<dbReference type="SUPFAM" id="SSF46689">
    <property type="entry name" value="Homeodomain-like"/>
    <property type="match status" value="1"/>
</dbReference>
<dbReference type="PROSITE" id="PS50977">
    <property type="entry name" value="HTH_TETR_2"/>
    <property type="match status" value="1"/>
</dbReference>
<dbReference type="PANTHER" id="PTHR30055:SF241">
    <property type="entry name" value="TRANSCRIPTIONAL REGULATORY PROTEIN"/>
    <property type="match status" value="1"/>
</dbReference>
<reference evidence="4 5" key="1">
    <citation type="submission" date="2020-05" db="EMBL/GenBank/DDBJ databases">
        <title>Strain PA2F3 complete genome.</title>
        <authorList>
            <person name="Kim Y.-S."/>
            <person name="Kim S.-J."/>
            <person name="Jung H.-k."/>
            <person name="Kim S.-E."/>
            <person name="Kim K.-H."/>
        </authorList>
    </citation>
    <scope>NUCLEOTIDE SEQUENCE [LARGE SCALE GENOMIC DNA]</scope>
    <source>
        <strain evidence="4 5">PA2F3</strain>
    </source>
</reference>
<sequence length="218" mass="23753">MADAVVAMSRRREATRRKLMDAAAQVFAEVGLDAASVEAICERAGFTRGAFYSNFETKDELFLELVAAVAGERVEAVRRRVLHLEHDGELAGAHVDALGIVQQVLDITSDDRLGVLLMSEIRIHALRTPELATAYLAQEQAMLRSVSRIIDDIAEAKGLVFRVPADEAARLMLTVWESASMRAVMSGEDYEAMCASVNADLARVAQLIIEPPVAPTES</sequence>
<dbReference type="GO" id="GO:0003700">
    <property type="term" value="F:DNA-binding transcription factor activity"/>
    <property type="evidence" value="ECO:0007669"/>
    <property type="project" value="TreeGrafter"/>
</dbReference>
<name>A0A7D4PZQ3_9MICO</name>
<dbReference type="InterPro" id="IPR001647">
    <property type="entry name" value="HTH_TetR"/>
</dbReference>
<dbReference type="InterPro" id="IPR036271">
    <property type="entry name" value="Tet_transcr_reg_TetR-rel_C_sf"/>
</dbReference>
<keyword evidence="1 2" id="KW-0238">DNA-binding</keyword>
<evidence type="ECO:0000259" key="3">
    <source>
        <dbReference type="PROSITE" id="PS50977"/>
    </source>
</evidence>
<dbReference type="InterPro" id="IPR050109">
    <property type="entry name" value="HTH-type_TetR-like_transc_reg"/>
</dbReference>
<evidence type="ECO:0000256" key="2">
    <source>
        <dbReference type="PROSITE-ProRule" id="PRU00335"/>
    </source>
</evidence>
<dbReference type="AlphaFoldDB" id="A0A7D4PZQ3"/>
<evidence type="ECO:0000256" key="1">
    <source>
        <dbReference type="ARBA" id="ARBA00023125"/>
    </source>
</evidence>
<evidence type="ECO:0000313" key="4">
    <source>
        <dbReference type="EMBL" id="QKJ18532.1"/>
    </source>
</evidence>
<dbReference type="EMBL" id="CP054038">
    <property type="protein sequence ID" value="QKJ18532.1"/>
    <property type="molecule type" value="Genomic_DNA"/>
</dbReference>